<dbReference type="PROSITE" id="PS00678">
    <property type="entry name" value="WD_REPEATS_1"/>
    <property type="match status" value="5"/>
</dbReference>
<dbReference type="PRINTS" id="PR00320">
    <property type="entry name" value="GPROTEINBRPT"/>
</dbReference>
<dbReference type="InterPro" id="IPR001680">
    <property type="entry name" value="WD40_rpt"/>
</dbReference>
<proteinExistence type="predicted"/>
<evidence type="ECO:0000256" key="3">
    <source>
        <dbReference type="ARBA" id="ARBA00022737"/>
    </source>
</evidence>
<dbReference type="GO" id="GO:0043130">
    <property type="term" value="F:ubiquitin binding"/>
    <property type="evidence" value="ECO:0007669"/>
    <property type="project" value="TreeGrafter"/>
</dbReference>
<keyword evidence="1" id="KW-0963">Cytoplasm</keyword>
<evidence type="ECO:0000256" key="2">
    <source>
        <dbReference type="ARBA" id="ARBA00022574"/>
    </source>
</evidence>
<gene>
    <name evidence="6" type="ORF">HCG48_14040</name>
</gene>
<dbReference type="Gene3D" id="2.130.10.10">
    <property type="entry name" value="YVTN repeat-like/Quinoprotein amine dehydrogenase"/>
    <property type="match status" value="2"/>
</dbReference>
<feature type="transmembrane region" description="Helical" evidence="5">
    <location>
        <begin position="69"/>
        <end position="93"/>
    </location>
</feature>
<dbReference type="PANTHER" id="PTHR19849">
    <property type="entry name" value="PHOSPHOLIPASE A-2-ACTIVATING PROTEIN"/>
    <property type="match status" value="1"/>
</dbReference>
<dbReference type="Proteomes" id="UP000500857">
    <property type="component" value="Chromosome"/>
</dbReference>
<dbReference type="InterPro" id="IPR015943">
    <property type="entry name" value="WD40/YVTN_repeat-like_dom_sf"/>
</dbReference>
<feature type="transmembrane region" description="Helical" evidence="5">
    <location>
        <begin position="477"/>
        <end position="503"/>
    </location>
</feature>
<feature type="repeat" description="WD" evidence="4">
    <location>
        <begin position="267"/>
        <end position="306"/>
    </location>
</feature>
<accession>A0A6H1TZI6</accession>
<evidence type="ECO:0000256" key="5">
    <source>
        <dbReference type="SAM" id="Phobius"/>
    </source>
</evidence>
<dbReference type="CDD" id="cd00200">
    <property type="entry name" value="WD40"/>
    <property type="match status" value="1"/>
</dbReference>
<feature type="repeat" description="WD" evidence="4">
    <location>
        <begin position="184"/>
        <end position="225"/>
    </location>
</feature>
<evidence type="ECO:0000256" key="4">
    <source>
        <dbReference type="PROSITE-ProRule" id="PRU00221"/>
    </source>
</evidence>
<evidence type="ECO:0000313" key="6">
    <source>
        <dbReference type="EMBL" id="QIZ71567.1"/>
    </source>
</evidence>
<dbReference type="GO" id="GO:0005737">
    <property type="term" value="C:cytoplasm"/>
    <property type="evidence" value="ECO:0007669"/>
    <property type="project" value="TreeGrafter"/>
</dbReference>
<dbReference type="InterPro" id="IPR020472">
    <property type="entry name" value="WD40_PAC1"/>
</dbReference>
<dbReference type="KEGG" id="oxy:HCG48_14040"/>
<keyword evidence="2 4" id="KW-0853">WD repeat</keyword>
<evidence type="ECO:0000313" key="7">
    <source>
        <dbReference type="Proteomes" id="UP000500857"/>
    </source>
</evidence>
<reference evidence="6 7" key="1">
    <citation type="submission" date="2020-04" db="EMBL/GenBank/DDBJ databases">
        <authorList>
            <person name="Basu S."/>
            <person name="Maruthanayagam V."/>
            <person name="Chakraborty S."/>
            <person name="Pramanik A."/>
            <person name="Mukherjee J."/>
            <person name="Brink B."/>
        </authorList>
    </citation>
    <scope>NUCLEOTIDE SEQUENCE [LARGE SCALE GENOMIC DNA]</scope>
    <source>
        <strain evidence="6 7">AP17</strain>
    </source>
</reference>
<name>A0A6H1TZI6_9CYAN</name>
<dbReference type="PROSITE" id="PS50082">
    <property type="entry name" value="WD_REPEATS_2"/>
    <property type="match status" value="7"/>
</dbReference>
<dbReference type="SMART" id="SM00320">
    <property type="entry name" value="WD40"/>
    <property type="match status" value="8"/>
</dbReference>
<protein>
    <submittedName>
        <fullName evidence="6">WD40 repeat domain-containing protein</fullName>
    </submittedName>
</protein>
<dbReference type="GO" id="GO:0010992">
    <property type="term" value="P:ubiquitin recycling"/>
    <property type="evidence" value="ECO:0007669"/>
    <property type="project" value="TreeGrafter"/>
</dbReference>
<feature type="repeat" description="WD" evidence="4">
    <location>
        <begin position="307"/>
        <end position="347"/>
    </location>
</feature>
<dbReference type="InterPro" id="IPR019775">
    <property type="entry name" value="WD40_repeat_CS"/>
</dbReference>
<dbReference type="PROSITE" id="PS50294">
    <property type="entry name" value="WD_REPEATS_REGION"/>
    <property type="match status" value="7"/>
</dbReference>
<evidence type="ECO:0000256" key="1">
    <source>
        <dbReference type="ARBA" id="ARBA00022490"/>
    </source>
</evidence>
<feature type="repeat" description="WD" evidence="4">
    <location>
        <begin position="142"/>
        <end position="183"/>
    </location>
</feature>
<dbReference type="RefSeq" id="WP_168569719.1">
    <property type="nucleotide sequence ID" value="NZ_CP051167.1"/>
</dbReference>
<dbReference type="InterPro" id="IPR011047">
    <property type="entry name" value="Quinoprotein_ADH-like_sf"/>
</dbReference>
<dbReference type="EMBL" id="CP051167">
    <property type="protein sequence ID" value="QIZ71567.1"/>
    <property type="molecule type" value="Genomic_DNA"/>
</dbReference>
<keyword evidence="5" id="KW-1133">Transmembrane helix</keyword>
<dbReference type="GO" id="GO:0043161">
    <property type="term" value="P:proteasome-mediated ubiquitin-dependent protein catabolic process"/>
    <property type="evidence" value="ECO:0007669"/>
    <property type="project" value="TreeGrafter"/>
</dbReference>
<dbReference type="AlphaFoldDB" id="A0A6H1TZI6"/>
<feature type="transmembrane region" description="Helical" evidence="5">
    <location>
        <begin position="586"/>
        <end position="610"/>
    </location>
</feature>
<feature type="transmembrane region" description="Helical" evidence="5">
    <location>
        <begin position="523"/>
        <end position="540"/>
    </location>
</feature>
<feature type="transmembrane region" description="Helical" evidence="5">
    <location>
        <begin position="437"/>
        <end position="465"/>
    </location>
</feature>
<keyword evidence="5" id="KW-0812">Transmembrane</keyword>
<feature type="repeat" description="WD" evidence="4">
    <location>
        <begin position="348"/>
        <end position="389"/>
    </location>
</feature>
<keyword evidence="3" id="KW-0677">Repeat</keyword>
<organism evidence="6 7">
    <name type="scientific">Oxynema aestuarii AP17</name>
    <dbReference type="NCBI Taxonomy" id="2064643"/>
    <lineage>
        <taxon>Bacteria</taxon>
        <taxon>Bacillati</taxon>
        <taxon>Cyanobacteriota</taxon>
        <taxon>Cyanophyceae</taxon>
        <taxon>Oscillatoriophycideae</taxon>
        <taxon>Oscillatoriales</taxon>
        <taxon>Oscillatoriaceae</taxon>
        <taxon>Oxynema</taxon>
        <taxon>Oxynema aestuarii</taxon>
    </lineage>
</organism>
<dbReference type="Pfam" id="PF00400">
    <property type="entry name" value="WD40"/>
    <property type="match status" value="7"/>
</dbReference>
<dbReference type="PANTHER" id="PTHR19849:SF0">
    <property type="entry name" value="PHOSPHOLIPASE A-2-ACTIVATING PROTEIN"/>
    <property type="match status" value="1"/>
</dbReference>
<feature type="transmembrane region" description="Helical" evidence="5">
    <location>
        <begin position="547"/>
        <end position="566"/>
    </location>
</feature>
<dbReference type="SUPFAM" id="SSF50998">
    <property type="entry name" value="Quinoprotein alcohol dehydrogenase-like"/>
    <property type="match status" value="1"/>
</dbReference>
<keyword evidence="7" id="KW-1185">Reference proteome</keyword>
<sequence length="958" mass="105039">MPNFPARRGNEPQSLNPFNLRHYGWLADWIFFRPSRFSAYLYDANPEVYRRRGWARVRGSFKVPAYRNLYGMGLVSTLFLLLSIASLLGFYTLSSAQGHNSSIETVAAISPQRVVSASAGDFQGAASIKVWNLETGGVEYSLDDHRNRVEALAVTTDGTRLLSAGGDRRLRVWDLDRGELLHKLKPHDRWIETVAVTPDGTRGISGSADRTLKVWDLESGELIHTLKGHTGTVTTVAVLPENRLLSGSEDSTLKLWDLGAGTELVTLQGHNAGVTVVRAIGDRAVSGSTDGTLKVWDLERATAVHTLTGHENEIRAIAAIGDGQAISASADRTLKIWNLNDGTLVHTLADHTGWVEDVVVTPDGTRAISASSDRTLKIWDVRQGTLLHTLVGHREWIRSIAITPDGTRVISGAGDRQPKVWDVQSGRELPLKTTNRIAAIATVGFSISVVWVCLCAVLTSAIALAAATTSFGVAGTVILALAIAMTSAVVFTVVFVFADVLQVNPHFYQQFGELDLDADTVRLIYSLAIGTLASVTFNLVNRQALGVFAPFVFLMLLAAGIGVFEASILQNSQIITTKRLIAGVKIAWTVAITFNLSVLLGSVRAIFYPIDAIAWLRGRRQTHPVRRDESLVLPVPQSERYLYRALHRDEREGLREIAAVARNPFQRAISQRVLYRYLHENSDPLHFLYRWLEDPELEAYAIAPVTASDWALIPSRRQLLLGELNGRLVECSGEWGNQLAERCVWFLTAWRRSRRQTPLTRFAGVLYELLDETHLQAARFPVLTPESNYNDLKNYSGGVEIAHSLNALTAFLGYQTLGELQTAAEWVALMAKKGLYERHDDAPDSFGVAEGTQTQPDSAVETLRERLVPTSGAVRPAVLDAIARLAEIAASTRTPTAASCESQLAVLARSTAALADLDAVVTSELIDPECTIVRKIIHQWQGAIARAIAQVNRNSSPV</sequence>
<keyword evidence="5" id="KW-0472">Membrane</keyword>
<feature type="repeat" description="WD" evidence="4">
    <location>
        <begin position="390"/>
        <end position="431"/>
    </location>
</feature>
<feature type="repeat" description="WD" evidence="4">
    <location>
        <begin position="226"/>
        <end position="266"/>
    </location>
</feature>